<dbReference type="PRINTS" id="PR00981">
    <property type="entry name" value="TRNASYNTHSER"/>
</dbReference>
<dbReference type="Proteomes" id="UP000673691">
    <property type="component" value="Unassembled WGS sequence"/>
</dbReference>
<dbReference type="GO" id="GO:0004828">
    <property type="term" value="F:serine-tRNA ligase activity"/>
    <property type="evidence" value="ECO:0007669"/>
    <property type="project" value="UniProtKB-EC"/>
</dbReference>
<reference evidence="8 9" key="1">
    <citation type="journal article" name="Sci. Rep.">
        <title>Genome-scale phylogenetic analyses confirm Olpidium as the closest living zoosporic fungus to the non-flagellated, terrestrial fungi.</title>
        <authorList>
            <person name="Chang Y."/>
            <person name="Rochon D."/>
            <person name="Sekimoto S."/>
            <person name="Wang Y."/>
            <person name="Chovatia M."/>
            <person name="Sandor L."/>
            <person name="Salamov A."/>
            <person name="Grigoriev I.V."/>
            <person name="Stajich J.E."/>
            <person name="Spatafora J.W."/>
        </authorList>
    </citation>
    <scope>NUCLEOTIDE SEQUENCE [LARGE SCALE GENOMIC DNA]</scope>
    <source>
        <strain evidence="8">S191</strain>
    </source>
</reference>
<evidence type="ECO:0000313" key="8">
    <source>
        <dbReference type="EMBL" id="KAG5458395.1"/>
    </source>
</evidence>
<dbReference type="GO" id="GO:0006434">
    <property type="term" value="P:seryl-tRNA aminoacylation"/>
    <property type="evidence" value="ECO:0007669"/>
    <property type="project" value="InterPro"/>
</dbReference>
<sequence>MIGISEEFMQSLGLEYRIVSIVSGALNNAAAKKYDLEAWFPYQGVFARRRLSAGPRRELVSCSNCLDYQSRSLEIRSGAKKMGDREKVYVHCLNATLCATERTLCALLENHQTPEVRRLTLFFSFSFLRVCFLPESTTRSSTRAHGSSFFFSWSPRGPHDARPFAVFRA</sequence>
<evidence type="ECO:0000256" key="4">
    <source>
        <dbReference type="ARBA" id="ARBA00022840"/>
    </source>
</evidence>
<evidence type="ECO:0000259" key="7">
    <source>
        <dbReference type="PROSITE" id="PS50862"/>
    </source>
</evidence>
<dbReference type="EC" id="6.1.1.11" evidence="1"/>
<comment type="caution">
    <text evidence="8">The sequence shown here is derived from an EMBL/GenBank/DDBJ whole genome shotgun (WGS) entry which is preliminary data.</text>
</comment>
<keyword evidence="9" id="KW-1185">Reference proteome</keyword>
<dbReference type="PROSITE" id="PS50862">
    <property type="entry name" value="AA_TRNA_LIGASE_II"/>
    <property type="match status" value="1"/>
</dbReference>
<dbReference type="GO" id="GO:0005524">
    <property type="term" value="F:ATP binding"/>
    <property type="evidence" value="ECO:0007669"/>
    <property type="project" value="UniProtKB-KW"/>
</dbReference>
<protein>
    <recommendedName>
        <fullName evidence="1">serine--tRNA ligase</fullName>
        <ecNumber evidence="1">6.1.1.11</ecNumber>
    </recommendedName>
    <alternativeName>
        <fullName evidence="6">Seryl-tRNA synthetase</fullName>
    </alternativeName>
</protein>
<evidence type="ECO:0000256" key="1">
    <source>
        <dbReference type="ARBA" id="ARBA00012840"/>
    </source>
</evidence>
<keyword evidence="2" id="KW-0436">Ligase</keyword>
<dbReference type="SUPFAM" id="SSF55681">
    <property type="entry name" value="Class II aaRS and biotin synthetases"/>
    <property type="match status" value="1"/>
</dbReference>
<proteinExistence type="predicted"/>
<dbReference type="EMBL" id="JAEFCI010008539">
    <property type="protein sequence ID" value="KAG5458395.1"/>
    <property type="molecule type" value="Genomic_DNA"/>
</dbReference>
<keyword evidence="5" id="KW-0030">Aminoacyl-tRNA synthetase</keyword>
<accession>A0A8H7ZSC5</accession>
<evidence type="ECO:0000256" key="3">
    <source>
        <dbReference type="ARBA" id="ARBA00022741"/>
    </source>
</evidence>
<evidence type="ECO:0000256" key="6">
    <source>
        <dbReference type="ARBA" id="ARBA00031113"/>
    </source>
</evidence>
<dbReference type="InterPro" id="IPR002314">
    <property type="entry name" value="aa-tRNA-synt_IIb"/>
</dbReference>
<dbReference type="InterPro" id="IPR006195">
    <property type="entry name" value="aa-tRNA-synth_II"/>
</dbReference>
<dbReference type="InterPro" id="IPR045864">
    <property type="entry name" value="aa-tRNA-synth_II/BPL/LPL"/>
</dbReference>
<dbReference type="OrthoDB" id="10264585at2759"/>
<evidence type="ECO:0000313" key="9">
    <source>
        <dbReference type="Proteomes" id="UP000673691"/>
    </source>
</evidence>
<name>A0A8H7ZSC5_9FUNG</name>
<keyword evidence="4" id="KW-0067">ATP-binding</keyword>
<dbReference type="Pfam" id="PF00587">
    <property type="entry name" value="tRNA-synt_2b"/>
    <property type="match status" value="1"/>
</dbReference>
<dbReference type="InterPro" id="IPR002317">
    <property type="entry name" value="Ser-tRNA-ligase_type_1"/>
</dbReference>
<dbReference type="PANTHER" id="PTHR11778">
    <property type="entry name" value="SERYL-TRNA SYNTHETASE"/>
    <property type="match status" value="1"/>
</dbReference>
<dbReference type="Gene3D" id="3.30.930.10">
    <property type="entry name" value="Bira Bifunctional Protein, Domain 2"/>
    <property type="match status" value="1"/>
</dbReference>
<keyword evidence="3" id="KW-0547">Nucleotide-binding</keyword>
<organism evidence="8 9">
    <name type="scientific">Olpidium bornovanus</name>
    <dbReference type="NCBI Taxonomy" id="278681"/>
    <lineage>
        <taxon>Eukaryota</taxon>
        <taxon>Fungi</taxon>
        <taxon>Fungi incertae sedis</taxon>
        <taxon>Olpidiomycota</taxon>
        <taxon>Olpidiomycotina</taxon>
        <taxon>Olpidiomycetes</taxon>
        <taxon>Olpidiales</taxon>
        <taxon>Olpidiaceae</taxon>
        <taxon>Olpidium</taxon>
    </lineage>
</organism>
<evidence type="ECO:0000256" key="5">
    <source>
        <dbReference type="ARBA" id="ARBA00023146"/>
    </source>
</evidence>
<gene>
    <name evidence="8" type="ORF">BJ554DRAFT_1382</name>
</gene>
<feature type="domain" description="Aminoacyl-transfer RNA synthetases class-II family profile" evidence="7">
    <location>
        <begin position="1"/>
        <end position="134"/>
    </location>
</feature>
<evidence type="ECO:0000256" key="2">
    <source>
        <dbReference type="ARBA" id="ARBA00022598"/>
    </source>
</evidence>
<dbReference type="AlphaFoldDB" id="A0A8H7ZSC5"/>